<dbReference type="GO" id="GO:0005737">
    <property type="term" value="C:cytoplasm"/>
    <property type="evidence" value="ECO:0007669"/>
    <property type="project" value="UniProtKB-SubCell"/>
</dbReference>
<dbReference type="Proteomes" id="UP000318313">
    <property type="component" value="Chromosome"/>
</dbReference>
<dbReference type="InterPro" id="IPR006070">
    <property type="entry name" value="Sua5-like_dom"/>
</dbReference>
<keyword evidence="17" id="KW-1185">Reference proteome</keyword>
<dbReference type="GO" id="GO:0008033">
    <property type="term" value="P:tRNA processing"/>
    <property type="evidence" value="ECO:0007669"/>
    <property type="project" value="UniProtKB-KW"/>
</dbReference>
<keyword evidence="7 13" id="KW-0819">tRNA processing</keyword>
<evidence type="ECO:0000256" key="4">
    <source>
        <dbReference type="ARBA" id="ARBA00015492"/>
    </source>
</evidence>
<dbReference type="AlphaFoldDB" id="A0A518ILF5"/>
<accession>A0A518ILF5</accession>
<evidence type="ECO:0000256" key="13">
    <source>
        <dbReference type="PIRNR" id="PIRNR004930"/>
    </source>
</evidence>
<keyword evidence="5 13" id="KW-0963">Cytoplasm</keyword>
<organism evidence="16 17">
    <name type="scientific">Gimesia fumaroli</name>
    <dbReference type="NCBI Taxonomy" id="2527976"/>
    <lineage>
        <taxon>Bacteria</taxon>
        <taxon>Pseudomonadati</taxon>
        <taxon>Planctomycetota</taxon>
        <taxon>Planctomycetia</taxon>
        <taxon>Planctomycetales</taxon>
        <taxon>Planctomycetaceae</taxon>
        <taxon>Gimesia</taxon>
    </lineage>
</organism>
<dbReference type="NCBIfam" id="TIGR00057">
    <property type="entry name" value="L-threonylcarbamoyladenylate synthase"/>
    <property type="match status" value="1"/>
</dbReference>
<dbReference type="PANTHER" id="PTHR17490">
    <property type="entry name" value="SUA5"/>
    <property type="match status" value="1"/>
</dbReference>
<evidence type="ECO:0000256" key="7">
    <source>
        <dbReference type="ARBA" id="ARBA00022694"/>
    </source>
</evidence>
<feature type="binding site" evidence="14">
    <location>
        <position position="174"/>
    </location>
    <ligand>
        <name>L-threonine</name>
        <dbReference type="ChEBI" id="CHEBI:57926"/>
    </ligand>
</feature>
<dbReference type="InterPro" id="IPR038385">
    <property type="entry name" value="Sua5/YwlC_C"/>
</dbReference>
<evidence type="ECO:0000256" key="10">
    <source>
        <dbReference type="ARBA" id="ARBA00022840"/>
    </source>
</evidence>
<evidence type="ECO:0000256" key="9">
    <source>
        <dbReference type="ARBA" id="ARBA00022741"/>
    </source>
</evidence>
<comment type="catalytic activity">
    <reaction evidence="12 13">
        <text>L-threonine + hydrogencarbonate + ATP = L-threonylcarbamoyladenylate + diphosphate + H2O</text>
        <dbReference type="Rhea" id="RHEA:36407"/>
        <dbReference type="ChEBI" id="CHEBI:15377"/>
        <dbReference type="ChEBI" id="CHEBI:17544"/>
        <dbReference type="ChEBI" id="CHEBI:30616"/>
        <dbReference type="ChEBI" id="CHEBI:33019"/>
        <dbReference type="ChEBI" id="CHEBI:57926"/>
        <dbReference type="ChEBI" id="CHEBI:73682"/>
        <dbReference type="EC" id="2.7.7.87"/>
    </reaction>
</comment>
<keyword evidence="6 13" id="KW-0808">Transferase</keyword>
<dbReference type="GO" id="GO:0061710">
    <property type="term" value="F:L-threonylcarbamoyladenylate synthase"/>
    <property type="evidence" value="ECO:0007669"/>
    <property type="project" value="UniProtKB-EC"/>
</dbReference>
<reference evidence="16 17" key="1">
    <citation type="submission" date="2019-03" db="EMBL/GenBank/DDBJ databases">
        <title>Deep-cultivation of Planctomycetes and their phenomic and genomic characterization uncovers novel biology.</title>
        <authorList>
            <person name="Wiegand S."/>
            <person name="Jogler M."/>
            <person name="Boedeker C."/>
            <person name="Pinto D."/>
            <person name="Vollmers J."/>
            <person name="Rivas-Marin E."/>
            <person name="Kohn T."/>
            <person name="Peeters S.H."/>
            <person name="Heuer A."/>
            <person name="Rast P."/>
            <person name="Oberbeckmann S."/>
            <person name="Bunk B."/>
            <person name="Jeske O."/>
            <person name="Meyerdierks A."/>
            <person name="Storesund J.E."/>
            <person name="Kallscheuer N."/>
            <person name="Luecker S."/>
            <person name="Lage O.M."/>
            <person name="Pohl T."/>
            <person name="Merkel B.J."/>
            <person name="Hornburger P."/>
            <person name="Mueller R.-W."/>
            <person name="Bruemmer F."/>
            <person name="Labrenz M."/>
            <person name="Spormann A.M."/>
            <person name="Op den Camp H."/>
            <person name="Overmann J."/>
            <person name="Amann R."/>
            <person name="Jetten M.S.M."/>
            <person name="Mascher T."/>
            <person name="Medema M.H."/>
            <person name="Devos D.P."/>
            <person name="Kaster A.-K."/>
            <person name="Ovreas L."/>
            <person name="Rohde M."/>
            <person name="Galperin M.Y."/>
            <person name="Jogler C."/>
        </authorList>
    </citation>
    <scope>NUCLEOTIDE SEQUENCE [LARGE SCALE GENOMIC DNA]</scope>
    <source>
        <strain evidence="16 17">Enr17</strain>
    </source>
</reference>
<evidence type="ECO:0000256" key="3">
    <source>
        <dbReference type="ARBA" id="ARBA00012584"/>
    </source>
</evidence>
<dbReference type="InterPro" id="IPR005145">
    <property type="entry name" value="Sua5_C"/>
</dbReference>
<evidence type="ECO:0000313" key="17">
    <source>
        <dbReference type="Proteomes" id="UP000318313"/>
    </source>
</evidence>
<feature type="binding site" evidence="14">
    <location>
        <position position="188"/>
    </location>
    <ligand>
        <name>ATP</name>
        <dbReference type="ChEBI" id="CHEBI:30616"/>
    </ligand>
</feature>
<dbReference type="RefSeq" id="WP_145313627.1">
    <property type="nucleotide sequence ID" value="NZ_CP037452.1"/>
</dbReference>
<dbReference type="SUPFAM" id="SSF55821">
    <property type="entry name" value="YrdC/RibB"/>
    <property type="match status" value="1"/>
</dbReference>
<evidence type="ECO:0000313" key="16">
    <source>
        <dbReference type="EMBL" id="QDV53855.1"/>
    </source>
</evidence>
<dbReference type="KEGG" id="gfm:Enr17x_59380"/>
<dbReference type="EC" id="2.7.7.87" evidence="3 13"/>
<evidence type="ECO:0000259" key="15">
    <source>
        <dbReference type="PROSITE" id="PS51163"/>
    </source>
</evidence>
<evidence type="ECO:0000256" key="8">
    <source>
        <dbReference type="ARBA" id="ARBA00022695"/>
    </source>
</evidence>
<dbReference type="InterPro" id="IPR050156">
    <property type="entry name" value="TC-AMP_synthase_SUA5"/>
</dbReference>
<evidence type="ECO:0000256" key="11">
    <source>
        <dbReference type="ARBA" id="ARBA00029774"/>
    </source>
</evidence>
<feature type="binding site" evidence="14">
    <location>
        <position position="136"/>
    </location>
    <ligand>
        <name>ATP</name>
        <dbReference type="ChEBI" id="CHEBI:30616"/>
    </ligand>
</feature>
<keyword evidence="8 13" id="KW-0548">Nucleotidyltransferase</keyword>
<evidence type="ECO:0000256" key="14">
    <source>
        <dbReference type="PIRSR" id="PIRSR004930-1"/>
    </source>
</evidence>
<feature type="binding site" evidence="14">
    <location>
        <position position="114"/>
    </location>
    <ligand>
        <name>L-threonine</name>
        <dbReference type="ChEBI" id="CHEBI:57926"/>
    </ligand>
</feature>
<comment type="similarity">
    <text evidence="2 13">Belongs to the SUA5 family.</text>
</comment>
<evidence type="ECO:0000256" key="1">
    <source>
        <dbReference type="ARBA" id="ARBA00004496"/>
    </source>
</evidence>
<dbReference type="Pfam" id="PF03481">
    <property type="entry name" value="Sua5_C"/>
    <property type="match status" value="1"/>
</dbReference>
<feature type="domain" description="YrdC-like" evidence="15">
    <location>
        <begin position="6"/>
        <end position="192"/>
    </location>
</feature>
<dbReference type="InterPro" id="IPR010923">
    <property type="entry name" value="T(6)A37_SUA5"/>
</dbReference>
<dbReference type="PANTHER" id="PTHR17490:SF16">
    <property type="entry name" value="THREONYLCARBAMOYL-AMP SYNTHASE"/>
    <property type="match status" value="1"/>
</dbReference>
<feature type="binding site" evidence="14">
    <location>
        <position position="228"/>
    </location>
    <ligand>
        <name>ATP</name>
        <dbReference type="ChEBI" id="CHEBI:30616"/>
    </ligand>
</feature>
<dbReference type="Gene3D" id="3.90.870.10">
    <property type="entry name" value="DHBP synthase"/>
    <property type="match status" value="1"/>
</dbReference>
<feature type="binding site" evidence="14">
    <location>
        <position position="51"/>
    </location>
    <ligand>
        <name>ATP</name>
        <dbReference type="ChEBI" id="CHEBI:30616"/>
    </ligand>
</feature>
<dbReference type="EMBL" id="CP037452">
    <property type="protein sequence ID" value="QDV53855.1"/>
    <property type="molecule type" value="Genomic_DNA"/>
</dbReference>
<sequence length="325" mass="35124">MNCEITQNIRAGADLIRQGEVVAFATETVYGLGANALNPEAVARIFEVKQRPHFDPLIVHISHIKQLDELTYGLSEQAEKLAEQFWPGPLTLVLPKRKRIPDLVTSGLDSVAIRIPAHPIAQQLLVASELPIAAPSANKFGCLSPTQASHVAEQLGNEIKLILDGGACTVGVESTVIQCTGEIPVLLRPGGISLEEIEQCVGPVRLAQIEDYAESNSHLSPGMLPKHYAPRTRLMIADQLNDVPTDGRKGLLSLFPLEETFLKGHQFSAQEILSPAGDLKIAAARLFTALRNLDAAGVDQIIALRMPENGLGRTINNRLERAAVS</sequence>
<keyword evidence="10 13" id="KW-0067">ATP-binding</keyword>
<dbReference type="GO" id="GO:0000049">
    <property type="term" value="F:tRNA binding"/>
    <property type="evidence" value="ECO:0007669"/>
    <property type="project" value="TreeGrafter"/>
</dbReference>
<protein>
    <recommendedName>
        <fullName evidence="4 13">Threonylcarbamoyl-AMP synthase</fullName>
        <shortName evidence="13">TC-AMP synthase</shortName>
        <ecNumber evidence="3 13">2.7.7.87</ecNumber>
    </recommendedName>
    <alternativeName>
        <fullName evidence="11 13">L-threonylcarbamoyladenylate synthase</fullName>
    </alternativeName>
</protein>
<dbReference type="Gene3D" id="3.40.50.11030">
    <property type="entry name" value="Threonylcarbamoyl-AMP synthase, C-terminal domain"/>
    <property type="match status" value="1"/>
</dbReference>
<dbReference type="OrthoDB" id="9814580at2"/>
<dbReference type="InterPro" id="IPR017945">
    <property type="entry name" value="DHBP_synth_RibB-like_a/b_dom"/>
</dbReference>
<comment type="subcellular location">
    <subcellularLocation>
        <location evidence="1 13">Cytoplasm</location>
    </subcellularLocation>
</comment>
<dbReference type="GO" id="GO:0006450">
    <property type="term" value="P:regulation of translational fidelity"/>
    <property type="evidence" value="ECO:0007669"/>
    <property type="project" value="TreeGrafter"/>
</dbReference>
<dbReference type="FunFam" id="3.90.870.10:FF:000009">
    <property type="entry name" value="Threonylcarbamoyl-AMP synthase, putative"/>
    <property type="match status" value="1"/>
</dbReference>
<evidence type="ECO:0000256" key="2">
    <source>
        <dbReference type="ARBA" id="ARBA00007663"/>
    </source>
</evidence>
<keyword evidence="9 13" id="KW-0547">Nucleotide-binding</keyword>
<evidence type="ECO:0000256" key="5">
    <source>
        <dbReference type="ARBA" id="ARBA00022490"/>
    </source>
</evidence>
<gene>
    <name evidence="16" type="primary">ywlC</name>
    <name evidence="16" type="ORF">Enr17x_59380</name>
</gene>
<dbReference type="PROSITE" id="PS51163">
    <property type="entry name" value="YRDC"/>
    <property type="match status" value="1"/>
</dbReference>
<feature type="binding site" evidence="14">
    <location>
        <position position="28"/>
    </location>
    <ligand>
        <name>L-threonine</name>
        <dbReference type="ChEBI" id="CHEBI:57926"/>
    </ligand>
</feature>
<dbReference type="GO" id="GO:0005524">
    <property type="term" value="F:ATP binding"/>
    <property type="evidence" value="ECO:0007669"/>
    <property type="project" value="UniProtKB-UniRule"/>
</dbReference>
<feature type="binding site" evidence="14">
    <location>
        <position position="144"/>
    </location>
    <ligand>
        <name>ATP</name>
        <dbReference type="ChEBI" id="CHEBI:30616"/>
    </ligand>
</feature>
<feature type="binding site" evidence="14">
    <location>
        <position position="60"/>
    </location>
    <ligand>
        <name>L-threonine</name>
        <dbReference type="ChEBI" id="CHEBI:57926"/>
    </ligand>
</feature>
<dbReference type="GO" id="GO:0003725">
    <property type="term" value="F:double-stranded RNA binding"/>
    <property type="evidence" value="ECO:0007669"/>
    <property type="project" value="UniProtKB-UniRule"/>
</dbReference>
<name>A0A518ILF5_9PLAN</name>
<evidence type="ECO:0000256" key="6">
    <source>
        <dbReference type="ARBA" id="ARBA00022679"/>
    </source>
</evidence>
<comment type="function">
    <text evidence="13">Required for the formation of a threonylcarbamoyl group on adenosine at position 37 (t(6)A37) in tRNAs that read codons beginning with adenine.</text>
</comment>
<feature type="binding site" evidence="14">
    <location>
        <position position="134"/>
    </location>
    <ligand>
        <name>L-threonine</name>
        <dbReference type="ChEBI" id="CHEBI:57926"/>
    </ligand>
</feature>
<evidence type="ECO:0000256" key="12">
    <source>
        <dbReference type="ARBA" id="ARBA00048366"/>
    </source>
</evidence>
<dbReference type="PIRSF" id="PIRSF004930">
    <property type="entry name" value="Tln_factor_SUA5"/>
    <property type="match status" value="1"/>
</dbReference>
<proteinExistence type="inferred from homology"/>
<dbReference type="Pfam" id="PF01300">
    <property type="entry name" value="Sua5_yciO_yrdC"/>
    <property type="match status" value="1"/>
</dbReference>